<accession>E0SRV2</accession>
<dbReference type="BioCyc" id="IAGG583356:GHAH-1673-MONOMER"/>
<organism evidence="1 2">
    <name type="scientific">Ignisphaera aggregans (strain DSM 17230 / JCM 13409 / AQ1.S1)</name>
    <dbReference type="NCBI Taxonomy" id="583356"/>
    <lineage>
        <taxon>Archaea</taxon>
        <taxon>Thermoproteota</taxon>
        <taxon>Thermoprotei</taxon>
        <taxon>Desulfurococcales</taxon>
        <taxon>Desulfurococcaceae</taxon>
        <taxon>Ignisphaera</taxon>
    </lineage>
</organism>
<name>E0SRV2_IGNAA</name>
<dbReference type="AlphaFoldDB" id="E0SRV2"/>
<dbReference type="KEGG" id="iag:Igag_1686"/>
<reference evidence="1 2" key="1">
    <citation type="journal article" date="2010" name="Stand. Genomic Sci.">
        <title>Complete genome sequence of Ignisphaera aggregans type strain (AQ1.S1).</title>
        <authorList>
            <person name="Goker M."/>
            <person name="Held B."/>
            <person name="Lapidus A."/>
            <person name="Nolan M."/>
            <person name="Spring S."/>
            <person name="Yasawong M."/>
            <person name="Lucas S."/>
            <person name="Glavina Del Rio T."/>
            <person name="Tice H."/>
            <person name="Cheng J.F."/>
            <person name="Goodwin L."/>
            <person name="Tapia R."/>
            <person name="Pitluck S."/>
            <person name="Liolios K."/>
            <person name="Ivanova N."/>
            <person name="Mavromatis K."/>
            <person name="Mikhailova N."/>
            <person name="Pati A."/>
            <person name="Chen A."/>
            <person name="Palaniappan K."/>
            <person name="Brambilla E."/>
            <person name="Land M."/>
            <person name="Hauser L."/>
            <person name="Chang Y.J."/>
            <person name="Jeffries C.D."/>
            <person name="Brettin T."/>
            <person name="Detter J.C."/>
            <person name="Han C."/>
            <person name="Rohde M."/>
            <person name="Sikorski J."/>
            <person name="Woyke T."/>
            <person name="Bristow J."/>
            <person name="Eisen J.A."/>
            <person name="Markowitz V."/>
            <person name="Hugenholtz P."/>
            <person name="Kyrpides N.C."/>
            <person name="Klenk H.P."/>
        </authorList>
    </citation>
    <scope>NUCLEOTIDE SEQUENCE [LARGE SCALE GENOMIC DNA]</scope>
    <source>
        <strain evidence="2">DSM 17230 / JCM 13409 / AQ1.S1</strain>
    </source>
</reference>
<proteinExistence type="predicted"/>
<protein>
    <recommendedName>
        <fullName evidence="3">Flagellin</fullName>
    </recommendedName>
</protein>
<dbReference type="Proteomes" id="UP000001304">
    <property type="component" value="Chromosome"/>
</dbReference>
<dbReference type="HOGENOM" id="CLU_1318512_0_0_2"/>
<gene>
    <name evidence="1" type="ordered locus">Igag_1686</name>
</gene>
<evidence type="ECO:0000313" key="1">
    <source>
        <dbReference type="EMBL" id="ADM28483.1"/>
    </source>
</evidence>
<sequence length="208" mass="22947">MRGQASFLTTMILVAFALILGTAMAIYFISTLNSYRSQVNIVDTLVYESANIVLKPIATDTVNGYEWVLLKRLDNMRRPFFIAVEAIGSSSSTYISCNSIFVYNYSRDRDGIMCSNDGDCSPSKPATFTSGVYALGESGIIPYNIYAKIYGYSSTPPGYGYICYIDSFEPSATILSISIGISREINIHIINIIDNTPYIVKTYSIKVG</sequence>
<keyword evidence="2" id="KW-1185">Reference proteome</keyword>
<dbReference type="EMBL" id="CP002098">
    <property type="protein sequence ID" value="ADM28483.1"/>
    <property type="molecule type" value="Genomic_DNA"/>
</dbReference>
<evidence type="ECO:0000313" key="2">
    <source>
        <dbReference type="Proteomes" id="UP000001304"/>
    </source>
</evidence>
<dbReference type="STRING" id="583356.Igag_1686"/>
<evidence type="ECO:0008006" key="3">
    <source>
        <dbReference type="Google" id="ProtNLM"/>
    </source>
</evidence>